<dbReference type="OrthoDB" id="9804001at2"/>
<dbReference type="InterPro" id="IPR052522">
    <property type="entry name" value="ABC-2_transport_permease"/>
</dbReference>
<dbReference type="Pfam" id="PF01061">
    <property type="entry name" value="ABC2_membrane"/>
    <property type="match status" value="1"/>
</dbReference>
<feature type="transmembrane region" description="Helical" evidence="6">
    <location>
        <begin position="228"/>
        <end position="248"/>
    </location>
</feature>
<accession>D2BUD3</accession>
<dbReference type="PROSITE" id="PS51012">
    <property type="entry name" value="ABC_TM2"/>
    <property type="match status" value="1"/>
</dbReference>
<gene>
    <name evidence="8" type="ordered locus">Dd586_3145</name>
</gene>
<feature type="transmembrane region" description="Helical" evidence="6">
    <location>
        <begin position="170"/>
        <end position="192"/>
    </location>
</feature>
<feature type="transmembrane region" description="Helical" evidence="6">
    <location>
        <begin position="139"/>
        <end position="164"/>
    </location>
</feature>
<dbReference type="PIRSF" id="PIRSF006648">
    <property type="entry name" value="DrrB"/>
    <property type="match status" value="1"/>
</dbReference>
<feature type="transmembrane region" description="Helical" evidence="6">
    <location>
        <begin position="23"/>
        <end position="46"/>
    </location>
</feature>
<dbReference type="NCBIfam" id="NF011648">
    <property type="entry name" value="PRK15066.1"/>
    <property type="match status" value="1"/>
</dbReference>
<dbReference type="InterPro" id="IPR000412">
    <property type="entry name" value="ABC_2_transport"/>
</dbReference>
<dbReference type="eggNOG" id="COG0842">
    <property type="taxonomic scope" value="Bacteria"/>
</dbReference>
<evidence type="ECO:0000256" key="6">
    <source>
        <dbReference type="RuleBase" id="RU361157"/>
    </source>
</evidence>
<keyword evidence="6" id="KW-0813">Transport</keyword>
<dbReference type="GO" id="GO:0140359">
    <property type="term" value="F:ABC-type transporter activity"/>
    <property type="evidence" value="ECO:0007669"/>
    <property type="project" value="InterPro"/>
</dbReference>
<keyword evidence="6" id="KW-1003">Cell membrane</keyword>
<evidence type="ECO:0000313" key="9">
    <source>
        <dbReference type="Proteomes" id="UP000001446"/>
    </source>
</evidence>
<dbReference type="STRING" id="590409.Dd586_3145"/>
<evidence type="ECO:0000256" key="3">
    <source>
        <dbReference type="ARBA" id="ARBA00022692"/>
    </source>
</evidence>
<dbReference type="PANTHER" id="PTHR43332">
    <property type="entry name" value="INNER MEMBRANE TRANSPORT PERMEASE YADH-RELATED"/>
    <property type="match status" value="1"/>
</dbReference>
<comment type="similarity">
    <text evidence="2 6">Belongs to the ABC-2 integral membrane protein family.</text>
</comment>
<evidence type="ECO:0000256" key="5">
    <source>
        <dbReference type="ARBA" id="ARBA00023136"/>
    </source>
</evidence>
<name>D2BUD3_DICZ5</name>
<evidence type="ECO:0000259" key="7">
    <source>
        <dbReference type="PROSITE" id="PS51012"/>
    </source>
</evidence>
<dbReference type="KEGG" id="ddc:Dd586_3145"/>
<evidence type="ECO:0000256" key="4">
    <source>
        <dbReference type="ARBA" id="ARBA00022989"/>
    </source>
</evidence>
<sequence length="256" mass="28492">MMGLYWVALQSIWTKEVNRFARIWIQTLVPPVITMSLYFIIFGNLIGNRIGEMNGFSYMQFIVPGLIMMSVITNAYANVASSFFSAKFQRNIEELLVAPVPTHIIIAGYVGGGMARGICVGVLVTAVSLFFVPLQVHAWWMVVVTLLLTAMLFSLAGLINAVFAKTFDDISLIPTFVLTPLTYLGGVFYSLSLLSPFWQAVSKLNPIVYMISGFRFGFLGIHDVPLPLTLAVLLAFIVVFYGVSWWLIERGRGLRS</sequence>
<keyword evidence="5 6" id="KW-0472">Membrane</keyword>
<proteinExistence type="inferred from homology"/>
<comment type="subcellular location">
    <subcellularLocation>
        <location evidence="6">Cell inner membrane</location>
        <topology evidence="6">Multi-pass membrane protein</topology>
    </subcellularLocation>
    <subcellularLocation>
        <location evidence="1">Membrane</location>
        <topology evidence="1">Multi-pass membrane protein</topology>
    </subcellularLocation>
</comment>
<dbReference type="Proteomes" id="UP000001446">
    <property type="component" value="Chromosome"/>
</dbReference>
<dbReference type="EMBL" id="CP001836">
    <property type="protein sequence ID" value="ACZ77980.1"/>
    <property type="molecule type" value="Genomic_DNA"/>
</dbReference>
<dbReference type="InterPro" id="IPR047817">
    <property type="entry name" value="ABC2_TM_bact-type"/>
</dbReference>
<evidence type="ECO:0000256" key="2">
    <source>
        <dbReference type="ARBA" id="ARBA00007783"/>
    </source>
</evidence>
<dbReference type="HOGENOM" id="CLU_039483_3_0_6"/>
<dbReference type="RefSeq" id="WP_012885787.1">
    <property type="nucleotide sequence ID" value="NC_013592.1"/>
</dbReference>
<feature type="transmembrane region" description="Helical" evidence="6">
    <location>
        <begin position="104"/>
        <end position="132"/>
    </location>
</feature>
<dbReference type="AlphaFoldDB" id="D2BUD3"/>
<evidence type="ECO:0000256" key="1">
    <source>
        <dbReference type="ARBA" id="ARBA00004141"/>
    </source>
</evidence>
<feature type="domain" description="ABC transmembrane type-2" evidence="7">
    <location>
        <begin position="22"/>
        <end position="251"/>
    </location>
</feature>
<reference evidence="8" key="1">
    <citation type="submission" date="2009-12" db="EMBL/GenBank/DDBJ databases">
        <title>Complete sequence of Dickeya dadantii Ech586.</title>
        <authorList>
            <consortium name="US DOE Joint Genome Institute"/>
            <person name="Lucas S."/>
            <person name="Copeland A."/>
            <person name="Lapidus A."/>
            <person name="Glavina del Rio T."/>
            <person name="Tice H."/>
            <person name="Bruce D."/>
            <person name="Goodwin L."/>
            <person name="Pitluck S."/>
            <person name="Munk A.C."/>
            <person name="Brettin T."/>
            <person name="Detter J.C."/>
            <person name="Han C."/>
            <person name="Tapia R."/>
            <person name="Larimer F."/>
            <person name="Land M."/>
            <person name="Hauser L."/>
            <person name="Kyrpides N."/>
            <person name="Mikhailova N."/>
            <person name="Balakrishnan V."/>
            <person name="Glasner J."/>
            <person name="Perna N.T."/>
        </authorList>
    </citation>
    <scope>NUCLEOTIDE SEQUENCE [LARGE SCALE GENOMIC DNA]</scope>
    <source>
        <strain evidence="8">Ech586</strain>
    </source>
</reference>
<feature type="transmembrane region" description="Helical" evidence="6">
    <location>
        <begin position="58"/>
        <end position="84"/>
    </location>
</feature>
<protein>
    <recommendedName>
        <fullName evidence="6">Transport permease protein</fullName>
    </recommendedName>
</protein>
<dbReference type="InterPro" id="IPR013525">
    <property type="entry name" value="ABC2_TM"/>
</dbReference>
<organism evidence="8 9">
    <name type="scientific">Dickeya zeae (strain Ech586)</name>
    <name type="common">Dickeya dadantii (strain Ech586)</name>
    <dbReference type="NCBI Taxonomy" id="590409"/>
    <lineage>
        <taxon>Bacteria</taxon>
        <taxon>Pseudomonadati</taxon>
        <taxon>Pseudomonadota</taxon>
        <taxon>Gammaproteobacteria</taxon>
        <taxon>Enterobacterales</taxon>
        <taxon>Pectobacteriaceae</taxon>
        <taxon>Dickeya</taxon>
        <taxon>Dickeya parazeae</taxon>
    </lineage>
</organism>
<evidence type="ECO:0000313" key="8">
    <source>
        <dbReference type="EMBL" id="ACZ77980.1"/>
    </source>
</evidence>
<dbReference type="GO" id="GO:0043190">
    <property type="term" value="C:ATP-binding cassette (ABC) transporter complex"/>
    <property type="evidence" value="ECO:0007669"/>
    <property type="project" value="InterPro"/>
</dbReference>
<keyword evidence="9" id="KW-1185">Reference proteome</keyword>
<dbReference type="PRINTS" id="PR00164">
    <property type="entry name" value="ABC2TRNSPORT"/>
</dbReference>
<keyword evidence="3 6" id="KW-0812">Transmembrane</keyword>
<keyword evidence="4 6" id="KW-1133">Transmembrane helix</keyword>
<dbReference type="PANTHER" id="PTHR43332:SF2">
    <property type="entry name" value="INNER MEMBRANE TRANSPORT PERMEASE YADH"/>
    <property type="match status" value="1"/>
</dbReference>